<comment type="pathway">
    <text evidence="2">Amino-acid biosynthesis; L-methionine biosynthesis via de novo pathway; L-homoserine from L-aspartate: step 3/3.</text>
</comment>
<keyword evidence="10" id="KW-0486">Methionine biosynthesis</keyword>
<dbReference type="PROSITE" id="PS51671">
    <property type="entry name" value="ACT"/>
    <property type="match status" value="1"/>
</dbReference>
<dbReference type="FunFam" id="3.30.360.10:FF:000005">
    <property type="entry name" value="Homoserine dehydrogenase"/>
    <property type="match status" value="1"/>
</dbReference>
<keyword evidence="6" id="KW-0028">Amino-acid biosynthesis</keyword>
<dbReference type="InterPro" id="IPR019811">
    <property type="entry name" value="HDH_CS"/>
</dbReference>
<dbReference type="PANTHER" id="PTHR43331:SF1">
    <property type="entry name" value="HOMOSERINE DEHYDROGENASE"/>
    <property type="match status" value="1"/>
</dbReference>
<dbReference type="SUPFAM" id="SSF55021">
    <property type="entry name" value="ACT-like"/>
    <property type="match status" value="1"/>
</dbReference>
<feature type="binding site" evidence="13">
    <location>
        <position position="107"/>
    </location>
    <ligand>
        <name>NADPH</name>
        <dbReference type="ChEBI" id="CHEBI:57783"/>
    </ligand>
</feature>
<comment type="catalytic activity">
    <reaction evidence="11">
        <text>L-homoserine + NAD(+) = L-aspartate 4-semialdehyde + NADH + H(+)</text>
        <dbReference type="Rhea" id="RHEA:15757"/>
        <dbReference type="ChEBI" id="CHEBI:15378"/>
        <dbReference type="ChEBI" id="CHEBI:57476"/>
        <dbReference type="ChEBI" id="CHEBI:57540"/>
        <dbReference type="ChEBI" id="CHEBI:57945"/>
        <dbReference type="ChEBI" id="CHEBI:537519"/>
        <dbReference type="EC" id="1.1.1.3"/>
    </reaction>
    <physiologicalReaction direction="right-to-left" evidence="11">
        <dbReference type="Rhea" id="RHEA:15759"/>
    </physiologicalReaction>
</comment>
<dbReference type="Gene3D" id="3.30.70.260">
    <property type="match status" value="1"/>
</dbReference>
<evidence type="ECO:0000259" key="15">
    <source>
        <dbReference type="PROSITE" id="PS51671"/>
    </source>
</evidence>
<keyword evidence="9" id="KW-0560">Oxidoreductase</keyword>
<evidence type="ECO:0000256" key="2">
    <source>
        <dbReference type="ARBA" id="ARBA00005062"/>
    </source>
</evidence>
<reference evidence="17" key="1">
    <citation type="submission" date="2019-11" db="EMBL/GenBank/DDBJ databases">
        <title>Isolation and characterization of two novel species in the genus Thiomicrorhabdus.</title>
        <authorList>
            <person name="Mochizuki J."/>
            <person name="Kojima H."/>
            <person name="Fukui M."/>
        </authorList>
    </citation>
    <scope>NUCLEOTIDE SEQUENCE [LARGE SCALE GENOMIC DNA]</scope>
    <source>
        <strain evidence="17">AkT22</strain>
    </source>
</reference>
<keyword evidence="8 13" id="KW-0521">NADP</keyword>
<dbReference type="GO" id="GO:0009088">
    <property type="term" value="P:threonine biosynthetic process"/>
    <property type="evidence" value="ECO:0007669"/>
    <property type="project" value="UniProtKB-UniPathway"/>
</dbReference>
<evidence type="ECO:0000256" key="11">
    <source>
        <dbReference type="ARBA" id="ARBA00049031"/>
    </source>
</evidence>
<evidence type="ECO:0000256" key="1">
    <source>
        <dbReference type="ARBA" id="ARBA00005056"/>
    </source>
</evidence>
<dbReference type="InterPro" id="IPR016204">
    <property type="entry name" value="HDH"/>
</dbReference>
<dbReference type="InterPro" id="IPR002912">
    <property type="entry name" value="ACT_dom"/>
</dbReference>
<evidence type="ECO:0000313" key="17">
    <source>
        <dbReference type="Proteomes" id="UP000501466"/>
    </source>
</evidence>
<dbReference type="GO" id="GO:0004412">
    <property type="term" value="F:homoserine dehydrogenase activity"/>
    <property type="evidence" value="ECO:0007669"/>
    <property type="project" value="UniProtKB-EC"/>
</dbReference>
<dbReference type="InterPro" id="IPR005106">
    <property type="entry name" value="Asp/hSer_DH_NAD-bd"/>
</dbReference>
<dbReference type="SUPFAM" id="SSF55347">
    <property type="entry name" value="Glyceraldehyde-3-phosphate dehydrogenase-like, C-terminal domain"/>
    <property type="match status" value="1"/>
</dbReference>
<dbReference type="InterPro" id="IPR045865">
    <property type="entry name" value="ACT-like_dom_sf"/>
</dbReference>
<dbReference type="EC" id="1.1.1.3" evidence="4"/>
<keyword evidence="7" id="KW-0791">Threonine biosynthesis</keyword>
<dbReference type="InterPro" id="IPR001342">
    <property type="entry name" value="HDH_cat"/>
</dbReference>
<evidence type="ECO:0000256" key="12">
    <source>
        <dbReference type="PIRSR" id="PIRSR000098-1"/>
    </source>
</evidence>
<evidence type="ECO:0000256" key="7">
    <source>
        <dbReference type="ARBA" id="ARBA00022697"/>
    </source>
</evidence>
<comment type="pathway">
    <text evidence="1">Amino-acid biosynthesis; L-threonine biosynthesis; L-threonine from L-aspartate: step 3/5.</text>
</comment>
<evidence type="ECO:0000256" key="3">
    <source>
        <dbReference type="ARBA" id="ARBA00006753"/>
    </source>
</evidence>
<dbReference type="CDD" id="cd04881">
    <property type="entry name" value="ACT_HSDH-Hom"/>
    <property type="match status" value="1"/>
</dbReference>
<feature type="binding site" evidence="13">
    <location>
        <position position="192"/>
    </location>
    <ligand>
        <name>L-homoserine</name>
        <dbReference type="ChEBI" id="CHEBI:57476"/>
    </ligand>
</feature>
<dbReference type="Pfam" id="PF00742">
    <property type="entry name" value="Homoserine_dh"/>
    <property type="match status" value="1"/>
</dbReference>
<proteinExistence type="inferred from homology"/>
<comment type="similarity">
    <text evidence="3 14">Belongs to the homoserine dehydrogenase family.</text>
</comment>
<keyword evidence="17" id="KW-1185">Reference proteome</keyword>
<evidence type="ECO:0000256" key="8">
    <source>
        <dbReference type="ARBA" id="ARBA00022857"/>
    </source>
</evidence>
<feature type="active site" description="Proton donor" evidence="12">
    <location>
        <position position="207"/>
    </location>
</feature>
<evidence type="ECO:0000256" key="5">
    <source>
        <dbReference type="ARBA" id="ARBA00013376"/>
    </source>
</evidence>
<evidence type="ECO:0000313" key="16">
    <source>
        <dbReference type="EMBL" id="BBP43766.1"/>
    </source>
</evidence>
<dbReference type="KEGG" id="tzo:THMIRHAT_15120"/>
<dbReference type="PROSITE" id="PS01042">
    <property type="entry name" value="HOMOSER_DHGENASE"/>
    <property type="match status" value="1"/>
</dbReference>
<dbReference type="EMBL" id="AP021888">
    <property type="protein sequence ID" value="BBP43766.1"/>
    <property type="molecule type" value="Genomic_DNA"/>
</dbReference>
<dbReference type="PIRSF" id="PIRSF000098">
    <property type="entry name" value="Homoser_dehydrog"/>
    <property type="match status" value="1"/>
</dbReference>
<dbReference type="GO" id="GO:0050661">
    <property type="term" value="F:NADP binding"/>
    <property type="evidence" value="ECO:0007669"/>
    <property type="project" value="InterPro"/>
</dbReference>
<dbReference type="UniPathway" id="UPA00051">
    <property type="reaction ID" value="UER00465"/>
</dbReference>
<dbReference type="Pfam" id="PF03447">
    <property type="entry name" value="NAD_binding_3"/>
    <property type="match status" value="1"/>
</dbReference>
<feature type="binding site" evidence="13">
    <location>
        <begin position="9"/>
        <end position="16"/>
    </location>
    <ligand>
        <name>NADP(+)</name>
        <dbReference type="ChEBI" id="CHEBI:58349"/>
    </ligand>
</feature>
<gene>
    <name evidence="16" type="primary">hom</name>
    <name evidence="16" type="ORF">THMIRHAT_15120</name>
</gene>
<dbReference type="Proteomes" id="UP000501466">
    <property type="component" value="Chromosome"/>
</dbReference>
<evidence type="ECO:0000256" key="4">
    <source>
        <dbReference type="ARBA" id="ARBA00013213"/>
    </source>
</evidence>
<dbReference type="AlphaFoldDB" id="A0A6F8PNV4"/>
<dbReference type="InterPro" id="IPR036291">
    <property type="entry name" value="NAD(P)-bd_dom_sf"/>
</dbReference>
<evidence type="ECO:0000256" key="14">
    <source>
        <dbReference type="RuleBase" id="RU004171"/>
    </source>
</evidence>
<dbReference type="GO" id="GO:0009086">
    <property type="term" value="P:methionine biosynthetic process"/>
    <property type="evidence" value="ECO:0007669"/>
    <property type="project" value="UniProtKB-KW"/>
</dbReference>
<dbReference type="SUPFAM" id="SSF51735">
    <property type="entry name" value="NAD(P)-binding Rossmann-fold domains"/>
    <property type="match status" value="1"/>
</dbReference>
<dbReference type="UniPathway" id="UPA00050">
    <property type="reaction ID" value="UER00063"/>
</dbReference>
<accession>A0A6F8PNV4</accession>
<dbReference type="RefSeq" id="WP_173291541.1">
    <property type="nucleotide sequence ID" value="NZ_AP021888.1"/>
</dbReference>
<evidence type="ECO:0000256" key="6">
    <source>
        <dbReference type="ARBA" id="ARBA00022605"/>
    </source>
</evidence>
<feature type="domain" description="ACT" evidence="15">
    <location>
        <begin position="357"/>
        <end position="434"/>
    </location>
</feature>
<evidence type="ECO:0000256" key="10">
    <source>
        <dbReference type="ARBA" id="ARBA00023167"/>
    </source>
</evidence>
<dbReference type="Gene3D" id="3.30.360.10">
    <property type="entry name" value="Dihydrodipicolinate Reductase, domain 2"/>
    <property type="match status" value="1"/>
</dbReference>
<dbReference type="Gene3D" id="3.40.50.720">
    <property type="entry name" value="NAD(P)-binding Rossmann-like Domain"/>
    <property type="match status" value="1"/>
</dbReference>
<name>A0A6F8PNV4_9GAMM</name>
<evidence type="ECO:0000256" key="9">
    <source>
        <dbReference type="ARBA" id="ARBA00023002"/>
    </source>
</evidence>
<dbReference type="NCBIfam" id="NF004976">
    <property type="entry name" value="PRK06349.1"/>
    <property type="match status" value="1"/>
</dbReference>
<sequence>MKQVKLGLLGFGTVGGGTVEIINQTLSEIERRLGGYATLEIVQIAVRDLTKARSADTKNIPITNDPMAVVNNPEVDIVVELMGGTGLAKQCLETAIDNGKHIVTANKALIAEFGNELFAKAKAKNVIIAYEAAVAGGIPIIKALREGLAANKIEWLAGIINGTGNYILTEMQKPGADFAKVLKVAQDLGYAEADPTFDVEGIDAAHKLTILASIAFGIELQFDKVYTEGITKITAADIRFAQKLGYEIKHLGMASRTPNGYSLRVHPTLVPKTVLLSHVKGVMNAVMVQGNHVGPTLYNGPGAGAGPTASAVVADIIDIVRASSQDSAAQIPALGFALDQLQSAPVEPIENIKTAFYLRFYAEDHAGVLAKVTAILAKNAVSIEHLHQEPNEDNEEDATLVMITNKVLESKMNEALAELSQMSEIDTPIQRIRVDALGQKSK</sequence>
<evidence type="ECO:0000256" key="13">
    <source>
        <dbReference type="PIRSR" id="PIRSR000098-2"/>
    </source>
</evidence>
<protein>
    <recommendedName>
        <fullName evidence="5">Homoserine dehydrogenase</fullName>
        <ecNumber evidence="4">1.1.1.3</ecNumber>
    </recommendedName>
</protein>
<organism evidence="16 17">
    <name type="scientific">Thiosulfativibrio zosterae</name>
    <dbReference type="NCBI Taxonomy" id="2675053"/>
    <lineage>
        <taxon>Bacteria</taxon>
        <taxon>Pseudomonadati</taxon>
        <taxon>Pseudomonadota</taxon>
        <taxon>Gammaproteobacteria</taxon>
        <taxon>Thiotrichales</taxon>
        <taxon>Piscirickettsiaceae</taxon>
        <taxon>Thiosulfativibrio</taxon>
    </lineage>
</organism>
<dbReference type="PANTHER" id="PTHR43331">
    <property type="entry name" value="HOMOSERINE DEHYDROGENASE"/>
    <property type="match status" value="1"/>
</dbReference>
<dbReference type="Pfam" id="PF01842">
    <property type="entry name" value="ACT"/>
    <property type="match status" value="1"/>
</dbReference>